<gene>
    <name evidence="1" type="ORF">EM308_17625</name>
</gene>
<dbReference type="AlphaFoldDB" id="A0AAC9N4S0"/>
<dbReference type="EMBL" id="CP017479">
    <property type="protein sequence ID" value="AOW11155.1"/>
    <property type="molecule type" value="Genomic_DNA"/>
</dbReference>
<keyword evidence="2" id="KW-1185">Reference proteome</keyword>
<accession>A0AAC9N4S0</accession>
<organism evidence="1 2">
    <name type="scientific">Flavobacterium gilvum</name>
    <dbReference type="NCBI Taxonomy" id="1492737"/>
    <lineage>
        <taxon>Bacteria</taxon>
        <taxon>Pseudomonadati</taxon>
        <taxon>Bacteroidota</taxon>
        <taxon>Flavobacteriia</taxon>
        <taxon>Flavobacteriales</taxon>
        <taxon>Flavobacteriaceae</taxon>
        <taxon>Flavobacterium</taxon>
    </lineage>
</organism>
<dbReference type="Proteomes" id="UP000175968">
    <property type="component" value="Chromosome"/>
</dbReference>
<proteinExistence type="predicted"/>
<reference evidence="1 2" key="1">
    <citation type="submission" date="2016-10" db="EMBL/GenBank/DDBJ databases">
        <title>Flavobacterium gilvum sp. nov., isolated from stream water.</title>
        <authorList>
            <person name="Shin S.-K."/>
            <person name="Cho Y.-J."/>
            <person name="Yi H."/>
        </authorList>
    </citation>
    <scope>NUCLEOTIDE SEQUENCE [LARGE SCALE GENOMIC DNA]</scope>
    <source>
        <strain evidence="1 2">EM1308</strain>
    </source>
</reference>
<sequence>MVLFIKVCWDQFYISTDYFTMPVKIKKPFYIISSVFIKVCDIIFFKRNKAEKFAICFLELGFKCLIYS</sequence>
<dbReference type="KEGG" id="fgl:EM308_17625"/>
<evidence type="ECO:0000313" key="2">
    <source>
        <dbReference type="Proteomes" id="UP000175968"/>
    </source>
</evidence>
<name>A0AAC9N4S0_9FLAO</name>
<evidence type="ECO:0000313" key="1">
    <source>
        <dbReference type="EMBL" id="AOW11155.1"/>
    </source>
</evidence>
<protein>
    <submittedName>
        <fullName evidence="1">Uncharacterized protein</fullName>
    </submittedName>
</protein>